<dbReference type="PROSITE" id="PS51257">
    <property type="entry name" value="PROKAR_LIPOPROTEIN"/>
    <property type="match status" value="1"/>
</dbReference>
<gene>
    <name evidence="2" type="ORF">V9T40_014161</name>
</gene>
<proteinExistence type="predicted"/>
<organism evidence="2 3">
    <name type="scientific">Parthenolecanium corni</name>
    <dbReference type="NCBI Taxonomy" id="536013"/>
    <lineage>
        <taxon>Eukaryota</taxon>
        <taxon>Metazoa</taxon>
        <taxon>Ecdysozoa</taxon>
        <taxon>Arthropoda</taxon>
        <taxon>Hexapoda</taxon>
        <taxon>Insecta</taxon>
        <taxon>Pterygota</taxon>
        <taxon>Neoptera</taxon>
        <taxon>Paraneoptera</taxon>
        <taxon>Hemiptera</taxon>
        <taxon>Sternorrhyncha</taxon>
        <taxon>Coccoidea</taxon>
        <taxon>Coccidae</taxon>
        <taxon>Parthenolecanium</taxon>
    </lineage>
</organism>
<evidence type="ECO:0008006" key="4">
    <source>
        <dbReference type="Google" id="ProtNLM"/>
    </source>
</evidence>
<keyword evidence="1" id="KW-0732">Signal</keyword>
<keyword evidence="3" id="KW-1185">Reference proteome</keyword>
<sequence>MSHFSSRCLNFHLVASIFGWMSHFSSSCFNFHLVASIFGWMSHVSSRCVSFSPDRITSKATEGSHFEGDDCRPGIASADNYTSTKWEFLFLRSLKFR</sequence>
<feature type="chain" id="PRO_5042830638" description="Secreted protein" evidence="1">
    <location>
        <begin position="28"/>
        <end position="97"/>
    </location>
</feature>
<reference evidence="2 3" key="1">
    <citation type="submission" date="2024-03" db="EMBL/GenBank/DDBJ databases">
        <title>Adaptation during the transition from Ophiocordyceps entomopathogen to insect associate is accompanied by gene loss and intensified selection.</title>
        <authorList>
            <person name="Ward C.M."/>
            <person name="Onetto C.A."/>
            <person name="Borneman A.R."/>
        </authorList>
    </citation>
    <scope>NUCLEOTIDE SEQUENCE [LARGE SCALE GENOMIC DNA]</scope>
    <source>
        <strain evidence="2">AWRI1</strain>
        <tissue evidence="2">Single Adult Female</tissue>
    </source>
</reference>
<evidence type="ECO:0000256" key="1">
    <source>
        <dbReference type="SAM" id="SignalP"/>
    </source>
</evidence>
<evidence type="ECO:0000313" key="2">
    <source>
        <dbReference type="EMBL" id="KAK7582716.1"/>
    </source>
</evidence>
<dbReference type="EMBL" id="JBBCAQ010000033">
    <property type="protein sequence ID" value="KAK7582716.1"/>
    <property type="molecule type" value="Genomic_DNA"/>
</dbReference>
<comment type="caution">
    <text evidence="2">The sequence shown here is derived from an EMBL/GenBank/DDBJ whole genome shotgun (WGS) entry which is preliminary data.</text>
</comment>
<evidence type="ECO:0000313" key="3">
    <source>
        <dbReference type="Proteomes" id="UP001367676"/>
    </source>
</evidence>
<name>A0AAN9Y3C3_9HEMI</name>
<accession>A0AAN9Y3C3</accession>
<dbReference type="AlphaFoldDB" id="A0AAN9Y3C3"/>
<dbReference type="Proteomes" id="UP001367676">
    <property type="component" value="Unassembled WGS sequence"/>
</dbReference>
<feature type="signal peptide" evidence="1">
    <location>
        <begin position="1"/>
        <end position="27"/>
    </location>
</feature>
<protein>
    <recommendedName>
        <fullName evidence="4">Secreted protein</fullName>
    </recommendedName>
</protein>